<dbReference type="EMBL" id="QMIF01000002">
    <property type="protein sequence ID" value="TVM35846.1"/>
    <property type="molecule type" value="Genomic_DNA"/>
</dbReference>
<protein>
    <recommendedName>
        <fullName evidence="1">ABC-type transport auxiliary lipoprotein component domain-containing protein</fullName>
    </recommendedName>
</protein>
<sequence>MTQHNRSARQMTTRQLPCARRPVMGVLLLAVLALMLSSCGTPNQRYLLQLAPPECAGGGHTLEDPVLMLDDFTTLPGMDRTAVFIAQDNVIQPSTVWYWEGNPAEIMTQAVSDRLECAGPYRVSWPYFGELEHAAVLRGRVREFQLVNTSLPEFRIRLSVELWGPRHTRMLAINTFTASEPVESITPQATVSAASKAVSKATLAISEWLDANRGLVTP</sequence>
<reference evidence="2 3" key="1">
    <citation type="submission" date="2018-06" db="EMBL/GenBank/DDBJ databases">
        <title>Complete genome of Desulfovibrio marinus P48SEP.</title>
        <authorList>
            <person name="Crispim J.S."/>
            <person name="Vidigal P.M.P."/>
            <person name="Silva L.C.F."/>
            <person name="Araujo L.C."/>
            <person name="Laguardia C.N."/>
            <person name="Dias R.S."/>
            <person name="Sousa M.P."/>
            <person name="Paula S.O."/>
            <person name="Silva C."/>
        </authorList>
    </citation>
    <scope>NUCLEOTIDE SEQUENCE [LARGE SCALE GENOMIC DNA]</scope>
    <source>
        <strain evidence="2 3">P48SEP</strain>
    </source>
</reference>
<dbReference type="SUPFAM" id="SSF159594">
    <property type="entry name" value="XCC0632-like"/>
    <property type="match status" value="1"/>
</dbReference>
<dbReference type="Pfam" id="PF03886">
    <property type="entry name" value="ABC_trans_aux"/>
    <property type="match status" value="1"/>
</dbReference>
<dbReference type="Gene3D" id="3.40.50.10610">
    <property type="entry name" value="ABC-type transport auxiliary lipoprotein component"/>
    <property type="match status" value="1"/>
</dbReference>
<evidence type="ECO:0000313" key="3">
    <source>
        <dbReference type="Proteomes" id="UP000434052"/>
    </source>
</evidence>
<dbReference type="AlphaFoldDB" id="A0A6P1ZJV0"/>
<dbReference type="Proteomes" id="UP000434052">
    <property type="component" value="Unassembled WGS sequence"/>
</dbReference>
<gene>
    <name evidence="2" type="ORF">DQK91_04090</name>
</gene>
<evidence type="ECO:0000313" key="2">
    <source>
        <dbReference type="EMBL" id="TVM35846.1"/>
    </source>
</evidence>
<dbReference type="InterPro" id="IPR005586">
    <property type="entry name" value="ABC_trans_aux"/>
</dbReference>
<feature type="domain" description="ABC-type transport auxiliary lipoprotein component" evidence="1">
    <location>
        <begin position="46"/>
        <end position="205"/>
    </location>
</feature>
<organism evidence="2 3">
    <name type="scientific">Oceanidesulfovibrio marinus</name>
    <dbReference type="NCBI Taxonomy" id="370038"/>
    <lineage>
        <taxon>Bacteria</taxon>
        <taxon>Pseudomonadati</taxon>
        <taxon>Thermodesulfobacteriota</taxon>
        <taxon>Desulfovibrionia</taxon>
        <taxon>Desulfovibrionales</taxon>
        <taxon>Desulfovibrionaceae</taxon>
        <taxon>Oceanidesulfovibrio</taxon>
    </lineage>
</organism>
<comment type="caution">
    <text evidence="2">The sequence shown here is derived from an EMBL/GenBank/DDBJ whole genome shotgun (WGS) entry which is preliminary data.</text>
</comment>
<proteinExistence type="predicted"/>
<name>A0A6P1ZJV0_9BACT</name>
<evidence type="ECO:0000259" key="1">
    <source>
        <dbReference type="Pfam" id="PF03886"/>
    </source>
</evidence>
<accession>A0A6P1ZJV0</accession>
<dbReference type="OrthoDB" id="5458183at2"/>